<dbReference type="OrthoDB" id="3263163at2759"/>
<dbReference type="Proteomes" id="UP000076532">
    <property type="component" value="Unassembled WGS sequence"/>
</dbReference>
<feature type="compositionally biased region" description="Low complexity" evidence="1">
    <location>
        <begin position="409"/>
        <end position="439"/>
    </location>
</feature>
<feature type="compositionally biased region" description="Polar residues" evidence="1">
    <location>
        <begin position="481"/>
        <end position="502"/>
    </location>
</feature>
<dbReference type="EMBL" id="KV417491">
    <property type="protein sequence ID" value="KZP31035.1"/>
    <property type="molecule type" value="Genomic_DNA"/>
</dbReference>
<keyword evidence="3" id="KW-1185">Reference proteome</keyword>
<evidence type="ECO:0000313" key="3">
    <source>
        <dbReference type="Proteomes" id="UP000076532"/>
    </source>
</evidence>
<evidence type="ECO:0000256" key="1">
    <source>
        <dbReference type="SAM" id="MobiDB-lite"/>
    </source>
</evidence>
<name>A0A166TVK1_9AGAM</name>
<sequence>MLAPKALFRPVEPSAPVATLVMIENSTHMRNGWPDLRDHHLPTLLTTMRVANPVVHVRPIQVLLLTSSSVGDDDQGNNELLNVSFDHSESNRISVALIDRGINLLADTFKSKAAARHLIIVAASSPHAASTSEWQELAARMQREKIFLHVVMNPAQDMQRINALFYDSLGRQNHLELVTWFPADTTMYRFRLAGTPLLSALAEGSLNFTRAMPTSLPNTPVTLQVPHLERSSPPPPPAAEFARPSLVTRLQKIHGLTRKKKYGAQPAIEPFLREDRILAAPPSISSLTTPPVSPIAESRLTAKSKADRAKRLSSKGPLATSPTTSARPERRGSWFRRKRNAQSPAPDLASSPTAGSSRCLSSTPIPTALDFNAPTSSPVFSPWQGPWQKEATHHPNNMFPIYNQGPGPSSASYSASSSATASYHSSASPPIPSSSSTGSPVVNDLDKPFHISPEYEAAATARFHAIFNTNNPSRTDVPDFTSMSINSSYLSDPRQAQYSTYPNVGLSPLPPQP</sequence>
<gene>
    <name evidence="2" type="ORF">FIBSPDRAFT_850025</name>
</gene>
<organism evidence="2 3">
    <name type="scientific">Athelia psychrophila</name>
    <dbReference type="NCBI Taxonomy" id="1759441"/>
    <lineage>
        <taxon>Eukaryota</taxon>
        <taxon>Fungi</taxon>
        <taxon>Dikarya</taxon>
        <taxon>Basidiomycota</taxon>
        <taxon>Agaricomycotina</taxon>
        <taxon>Agaricomycetes</taxon>
        <taxon>Agaricomycetidae</taxon>
        <taxon>Atheliales</taxon>
        <taxon>Atheliaceae</taxon>
        <taxon>Athelia</taxon>
    </lineage>
</organism>
<feature type="non-terminal residue" evidence="2">
    <location>
        <position position="513"/>
    </location>
</feature>
<feature type="region of interest" description="Disordered" evidence="1">
    <location>
        <begin position="380"/>
        <end position="439"/>
    </location>
</feature>
<proteinExistence type="predicted"/>
<dbReference type="AlphaFoldDB" id="A0A166TVK1"/>
<feature type="compositionally biased region" description="Polar residues" evidence="1">
    <location>
        <begin position="350"/>
        <end position="361"/>
    </location>
</feature>
<reference evidence="2 3" key="1">
    <citation type="journal article" date="2016" name="Mol. Biol. Evol.">
        <title>Comparative Genomics of Early-Diverging Mushroom-Forming Fungi Provides Insights into the Origins of Lignocellulose Decay Capabilities.</title>
        <authorList>
            <person name="Nagy L.G."/>
            <person name="Riley R."/>
            <person name="Tritt A."/>
            <person name="Adam C."/>
            <person name="Daum C."/>
            <person name="Floudas D."/>
            <person name="Sun H."/>
            <person name="Yadav J.S."/>
            <person name="Pangilinan J."/>
            <person name="Larsson K.H."/>
            <person name="Matsuura K."/>
            <person name="Barry K."/>
            <person name="Labutti K."/>
            <person name="Kuo R."/>
            <person name="Ohm R.A."/>
            <person name="Bhattacharya S.S."/>
            <person name="Shirouzu T."/>
            <person name="Yoshinaga Y."/>
            <person name="Martin F.M."/>
            <person name="Grigoriev I.V."/>
            <person name="Hibbett D.S."/>
        </authorList>
    </citation>
    <scope>NUCLEOTIDE SEQUENCE [LARGE SCALE GENOMIC DNA]</scope>
    <source>
        <strain evidence="2 3">CBS 109695</strain>
    </source>
</reference>
<evidence type="ECO:0000313" key="2">
    <source>
        <dbReference type="EMBL" id="KZP31035.1"/>
    </source>
</evidence>
<protein>
    <submittedName>
        <fullName evidence="2">Uncharacterized protein</fullName>
    </submittedName>
</protein>
<feature type="region of interest" description="Disordered" evidence="1">
    <location>
        <begin position="469"/>
        <end position="513"/>
    </location>
</feature>
<accession>A0A166TVK1</accession>
<feature type="region of interest" description="Disordered" evidence="1">
    <location>
        <begin position="282"/>
        <end position="361"/>
    </location>
</feature>